<feature type="transmembrane region" description="Helical" evidence="10">
    <location>
        <begin position="494"/>
        <end position="515"/>
    </location>
</feature>
<dbReference type="CDD" id="cd17356">
    <property type="entry name" value="MFS_HXT"/>
    <property type="match status" value="1"/>
</dbReference>
<evidence type="ECO:0000256" key="6">
    <source>
        <dbReference type="ARBA" id="ARBA00022989"/>
    </source>
</evidence>
<keyword evidence="4" id="KW-0762">Sugar transport</keyword>
<dbReference type="InterPro" id="IPR005829">
    <property type="entry name" value="Sugar_transporter_CS"/>
</dbReference>
<dbReference type="EMBL" id="HE806316">
    <property type="protein sequence ID" value="CCH58168.1"/>
    <property type="molecule type" value="Genomic_DNA"/>
</dbReference>
<feature type="transmembrane region" description="Helical" evidence="10">
    <location>
        <begin position="326"/>
        <end position="348"/>
    </location>
</feature>
<dbReference type="GO" id="GO:0005351">
    <property type="term" value="F:carbohydrate:proton symporter activity"/>
    <property type="evidence" value="ECO:0007669"/>
    <property type="project" value="TreeGrafter"/>
</dbReference>
<keyword evidence="7 10" id="KW-0472">Membrane</keyword>
<dbReference type="InterPro" id="IPR020846">
    <property type="entry name" value="MFS_dom"/>
</dbReference>
<dbReference type="PROSITE" id="PS50850">
    <property type="entry name" value="MFS"/>
    <property type="match status" value="1"/>
</dbReference>
<comment type="subcellular location">
    <subcellularLocation>
        <location evidence="1">Membrane</location>
        <topology evidence="1">Multi-pass membrane protein</topology>
    </subcellularLocation>
</comment>
<dbReference type="PROSITE" id="PS00217">
    <property type="entry name" value="SUGAR_TRANSPORT_2"/>
    <property type="match status" value="1"/>
</dbReference>
<evidence type="ECO:0000256" key="5">
    <source>
        <dbReference type="ARBA" id="ARBA00022692"/>
    </source>
</evidence>
<accession>I2GVL6</accession>
<feature type="compositionally biased region" description="Polar residues" evidence="9">
    <location>
        <begin position="1"/>
        <end position="32"/>
    </location>
</feature>
<feature type="transmembrane region" description="Helical" evidence="10">
    <location>
        <begin position="175"/>
        <end position="194"/>
    </location>
</feature>
<dbReference type="Gene3D" id="1.20.1250.20">
    <property type="entry name" value="MFS general substrate transporter like domains"/>
    <property type="match status" value="1"/>
</dbReference>
<dbReference type="OrthoDB" id="5141738at2759"/>
<evidence type="ECO:0000313" key="12">
    <source>
        <dbReference type="EMBL" id="CCH58168.1"/>
    </source>
</evidence>
<dbReference type="GO" id="GO:0005886">
    <property type="term" value="C:plasma membrane"/>
    <property type="evidence" value="ECO:0007669"/>
    <property type="project" value="TreeGrafter"/>
</dbReference>
<feature type="transmembrane region" description="Helical" evidence="10">
    <location>
        <begin position="206"/>
        <end position="226"/>
    </location>
</feature>
<evidence type="ECO:0000259" key="11">
    <source>
        <dbReference type="PROSITE" id="PS50850"/>
    </source>
</evidence>
<dbReference type="FunFam" id="1.20.1250.20:FF:000044">
    <property type="entry name" value="Hexose transporter Hxt3p"/>
    <property type="match status" value="1"/>
</dbReference>
<dbReference type="GeneID" id="14493171"/>
<dbReference type="eggNOG" id="KOG0254">
    <property type="taxonomic scope" value="Eukaryota"/>
</dbReference>
<dbReference type="HOGENOM" id="CLU_001265_30_1_1"/>
<feature type="transmembrane region" description="Helical" evidence="10">
    <location>
        <begin position="116"/>
        <end position="135"/>
    </location>
</feature>
<keyword evidence="13" id="KW-1185">Reference proteome</keyword>
<dbReference type="InterPro" id="IPR003663">
    <property type="entry name" value="Sugar/inositol_transpt"/>
</dbReference>
<feature type="transmembrane region" description="Helical" evidence="10">
    <location>
        <begin position="147"/>
        <end position="169"/>
    </location>
</feature>
<proteinExistence type="inferred from homology"/>
<dbReference type="InParanoid" id="I2GVL6"/>
<dbReference type="InterPro" id="IPR050360">
    <property type="entry name" value="MFS_Sugar_Transporters"/>
</dbReference>
<dbReference type="InterPro" id="IPR005828">
    <property type="entry name" value="MFS_sugar_transport-like"/>
</dbReference>
<feature type="transmembrane region" description="Helical" evidence="10">
    <location>
        <begin position="64"/>
        <end position="82"/>
    </location>
</feature>
<dbReference type="SUPFAM" id="SSF103473">
    <property type="entry name" value="MFS general substrate transporter"/>
    <property type="match status" value="1"/>
</dbReference>
<feature type="domain" description="Major facilitator superfamily (MFS) profile" evidence="11">
    <location>
        <begin position="69"/>
        <end position="519"/>
    </location>
</feature>
<dbReference type="InterPro" id="IPR036259">
    <property type="entry name" value="MFS_trans_sf"/>
</dbReference>
<gene>
    <name evidence="12" type="primary">TBLA0A03700</name>
    <name evidence="12" type="ORF">TBLA_0A03700</name>
</gene>
<dbReference type="PANTHER" id="PTHR48022:SF75">
    <property type="entry name" value="GALACTOSE TRANSPORTER-RELATED"/>
    <property type="match status" value="1"/>
</dbReference>
<evidence type="ECO:0000256" key="1">
    <source>
        <dbReference type="ARBA" id="ARBA00004141"/>
    </source>
</evidence>
<evidence type="ECO:0000256" key="9">
    <source>
        <dbReference type="SAM" id="MobiDB-lite"/>
    </source>
</evidence>
<dbReference type="GO" id="GO:0055056">
    <property type="term" value="F:D-glucose transmembrane transporter activity"/>
    <property type="evidence" value="ECO:0007669"/>
    <property type="project" value="UniProtKB-ARBA"/>
</dbReference>
<feature type="transmembrane region" description="Helical" evidence="10">
    <location>
        <begin position="360"/>
        <end position="382"/>
    </location>
</feature>
<dbReference type="PRINTS" id="PR00171">
    <property type="entry name" value="SUGRTRNSPORT"/>
</dbReference>
<keyword evidence="5 10" id="KW-0812">Transmembrane</keyword>
<evidence type="ECO:0000256" key="7">
    <source>
        <dbReference type="ARBA" id="ARBA00023136"/>
    </source>
</evidence>
<organism evidence="12 13">
    <name type="scientific">Henningerozyma blattae (strain ATCC 34711 / CBS 6284 / DSM 70876 / NBRC 10599 / NRRL Y-10934 / UCD 77-7)</name>
    <name type="common">Yeast</name>
    <name type="synonym">Tetrapisispora blattae</name>
    <dbReference type="NCBI Taxonomy" id="1071380"/>
    <lineage>
        <taxon>Eukaryota</taxon>
        <taxon>Fungi</taxon>
        <taxon>Dikarya</taxon>
        <taxon>Ascomycota</taxon>
        <taxon>Saccharomycotina</taxon>
        <taxon>Saccharomycetes</taxon>
        <taxon>Saccharomycetales</taxon>
        <taxon>Saccharomycetaceae</taxon>
        <taxon>Henningerozyma</taxon>
    </lineage>
</organism>
<keyword evidence="3 8" id="KW-0813">Transport</keyword>
<name>I2GVL6_HENB6</name>
<evidence type="ECO:0000256" key="10">
    <source>
        <dbReference type="SAM" id="Phobius"/>
    </source>
</evidence>
<feature type="transmembrane region" description="Helical" evidence="10">
    <location>
        <begin position="391"/>
        <end position="414"/>
    </location>
</feature>
<evidence type="ECO:0000256" key="3">
    <source>
        <dbReference type="ARBA" id="ARBA00022448"/>
    </source>
</evidence>
<dbReference type="KEGG" id="tbl:TBLA_0A03700"/>
<protein>
    <recommendedName>
        <fullName evidence="11">Major facilitator superfamily (MFS) profile domain-containing protein</fullName>
    </recommendedName>
</protein>
<evidence type="ECO:0000256" key="8">
    <source>
        <dbReference type="RuleBase" id="RU003346"/>
    </source>
</evidence>
<feature type="transmembrane region" description="Helical" evidence="10">
    <location>
        <begin position="238"/>
        <end position="257"/>
    </location>
</feature>
<dbReference type="RefSeq" id="XP_004177687.1">
    <property type="nucleotide sequence ID" value="XM_004177639.1"/>
</dbReference>
<feature type="transmembrane region" description="Helical" evidence="10">
    <location>
        <begin position="426"/>
        <end position="454"/>
    </location>
</feature>
<feature type="transmembrane region" description="Helical" evidence="10">
    <location>
        <begin position="466"/>
        <end position="488"/>
    </location>
</feature>
<evidence type="ECO:0000256" key="4">
    <source>
        <dbReference type="ARBA" id="ARBA00022597"/>
    </source>
</evidence>
<dbReference type="AlphaFoldDB" id="I2GVL6"/>
<dbReference type="Pfam" id="PF00083">
    <property type="entry name" value="Sugar_tr"/>
    <property type="match status" value="1"/>
</dbReference>
<dbReference type="PROSITE" id="PS00216">
    <property type="entry name" value="SUGAR_TRANSPORT_1"/>
    <property type="match status" value="1"/>
</dbReference>
<comment type="similarity">
    <text evidence="2 8">Belongs to the major facilitator superfamily. Sugar transporter (TC 2.A.1.1) family.</text>
</comment>
<reference evidence="12 13" key="1">
    <citation type="journal article" date="2011" name="Proc. Natl. Acad. Sci. U.S.A.">
        <title>Evolutionary erosion of yeast sex chromosomes by mating-type switching accidents.</title>
        <authorList>
            <person name="Gordon J.L."/>
            <person name="Armisen D."/>
            <person name="Proux-Wera E."/>
            <person name="Oheigeartaigh S.S."/>
            <person name="Byrne K.P."/>
            <person name="Wolfe K.H."/>
        </authorList>
    </citation>
    <scope>NUCLEOTIDE SEQUENCE [LARGE SCALE GENOMIC DNA]</scope>
    <source>
        <strain evidence="13">ATCC 34711 / CBS 6284 / DSM 70876 / NBRC 10599 / NRRL Y-10934 / UCD 77-7</strain>
    </source>
</reference>
<dbReference type="NCBIfam" id="TIGR00879">
    <property type="entry name" value="SP"/>
    <property type="match status" value="1"/>
</dbReference>
<keyword evidence="6 10" id="KW-1133">Transmembrane helix</keyword>
<feature type="region of interest" description="Disordered" evidence="9">
    <location>
        <begin position="1"/>
        <end position="56"/>
    </location>
</feature>
<dbReference type="PANTHER" id="PTHR48022">
    <property type="entry name" value="PLASTIDIC GLUCOSE TRANSPORTER 4"/>
    <property type="match status" value="1"/>
</dbReference>
<evidence type="ECO:0000313" key="13">
    <source>
        <dbReference type="Proteomes" id="UP000002866"/>
    </source>
</evidence>
<evidence type="ECO:0000256" key="2">
    <source>
        <dbReference type="ARBA" id="ARBA00010992"/>
    </source>
</evidence>
<sequence length="572" mass="63091">MSEKSTIVEQEHSSNLLDNTDITSVASTPSNKNETDITPEGDPKTESENATNIAAPPSPPGTNWGICVLCLMVAFGGYISGWDSGTIGGYESQTDFLKRFGSKRSDGTYYLSKVRTGLLTSMFNIGNAIGCFFLGRLGDMYGRRIGLIVAAVIFIVGNIIQIASIRAWYQYMIGRIVAGVGAGLIAILSPMLISEVAPKNSRGAMVSCYQLMITLGIFLGYCTNFGTKRYHNSTQWRVGVGLQFAWCLCMISAMMFVPESPRFLVEKGRIEEAKRSIGRSNGVSPDDPVAIWELDEIQVVVDKSRAEGEAGWLDLFNTEHKIFQRVIMGIAIMAFQQLTGANYFFYYGTTIFKAVGMKDGFEAAIVFGVVNFFSTCCALLFVDRLGRRRCLLYGAAGMICCMVVFASVGVKRLWPKGKKAGISSQGAGDCMICFSCFFLFCFATSWAPIAFVIISETFPLNVKAKGMALAIVSNQLWNFCIGFFTPFISNSINFAYGYVFLGCICLAWIYVFFFVPETKGLVLEDVDIMWREGTLPWKSASWIPPSERGANYDVDALANDDSSPWRKMFGRK</sequence>
<dbReference type="Proteomes" id="UP000002866">
    <property type="component" value="Chromosome 1"/>
</dbReference>